<evidence type="ECO:0000313" key="4">
    <source>
        <dbReference type="Proteomes" id="UP000537130"/>
    </source>
</evidence>
<dbReference type="PRINTS" id="PR00080">
    <property type="entry name" value="SDRFAMILY"/>
</dbReference>
<dbReference type="SUPFAM" id="SSF51735">
    <property type="entry name" value="NAD(P)-binding Rossmann-fold domains"/>
    <property type="match status" value="1"/>
</dbReference>
<dbReference type="PANTHER" id="PTHR43669">
    <property type="entry name" value="5-KETO-D-GLUCONATE 5-REDUCTASE"/>
    <property type="match status" value="1"/>
</dbReference>
<dbReference type="Gene3D" id="3.40.50.720">
    <property type="entry name" value="NAD(P)-binding Rossmann-like Domain"/>
    <property type="match status" value="1"/>
</dbReference>
<dbReference type="PRINTS" id="PR00081">
    <property type="entry name" value="GDHRDH"/>
</dbReference>
<keyword evidence="2" id="KW-0560">Oxidoreductase</keyword>
<evidence type="ECO:0000256" key="1">
    <source>
        <dbReference type="ARBA" id="ARBA00006484"/>
    </source>
</evidence>
<sequence length="257" mass="26880">MSADNRFDLSGKVALVTGASSGLGEHFARVLAQAGAKVVVGARRVERLKALVDVIKVDGGAAHAVAMDVTSADSITSAFDAAEKAFGLVSIVVNNAGVAAPSRFLDGDEDGWDFTMDTNLKAVWRVSQEAARRLSAVGQGGSIVNVASILGLHPGLDQTFYATAKAGVVQLTKNTALELWRKNIRVNALCPGYFETEMNSDFFHSAKGQAYLKKIPPQRLGNLDELSGPLLLLASDAGSFMTGVALPVDGGHLLGAL</sequence>
<comment type="caution">
    <text evidence="3">The sequence shown here is derived from an EMBL/GenBank/DDBJ whole genome shotgun (WGS) entry which is preliminary data.</text>
</comment>
<accession>A0A7W4W715</accession>
<dbReference type="InterPro" id="IPR020904">
    <property type="entry name" value="Sc_DH/Rdtase_CS"/>
</dbReference>
<dbReference type="PANTHER" id="PTHR43669:SF3">
    <property type="entry name" value="ALCOHOL DEHYDROGENASE, PUTATIVE (AFU_ORTHOLOGUE AFUA_3G03445)-RELATED"/>
    <property type="match status" value="1"/>
</dbReference>
<dbReference type="CDD" id="cd05233">
    <property type="entry name" value="SDR_c"/>
    <property type="match status" value="1"/>
</dbReference>
<keyword evidence="4" id="KW-1185">Reference proteome</keyword>
<evidence type="ECO:0000313" key="3">
    <source>
        <dbReference type="EMBL" id="MBB3048510.1"/>
    </source>
</evidence>
<dbReference type="InterPro" id="IPR036291">
    <property type="entry name" value="NAD(P)-bd_dom_sf"/>
</dbReference>
<dbReference type="FunFam" id="3.40.50.720:FF:000084">
    <property type="entry name" value="Short-chain dehydrogenase reductase"/>
    <property type="match status" value="1"/>
</dbReference>
<dbReference type="AlphaFoldDB" id="A0A7W4W715"/>
<dbReference type="PROSITE" id="PS00061">
    <property type="entry name" value="ADH_SHORT"/>
    <property type="match status" value="1"/>
</dbReference>
<name>A0A7W4W715_9GAMM</name>
<protein>
    <submittedName>
        <fullName evidence="3">NAD(P)-dependent dehydrogenase (Short-subunit alcohol dehydrogenase family)</fullName>
    </submittedName>
</protein>
<dbReference type="Pfam" id="PF13561">
    <property type="entry name" value="adh_short_C2"/>
    <property type="match status" value="1"/>
</dbReference>
<organism evidence="3 4">
    <name type="scientific">Litorivivens lipolytica</name>
    <dbReference type="NCBI Taxonomy" id="1524264"/>
    <lineage>
        <taxon>Bacteria</taxon>
        <taxon>Pseudomonadati</taxon>
        <taxon>Pseudomonadota</taxon>
        <taxon>Gammaproteobacteria</taxon>
        <taxon>Litorivivens</taxon>
    </lineage>
</organism>
<dbReference type="EMBL" id="JACHWY010000003">
    <property type="protein sequence ID" value="MBB3048510.1"/>
    <property type="molecule type" value="Genomic_DNA"/>
</dbReference>
<gene>
    <name evidence="3" type="ORF">FHR99_002784</name>
</gene>
<dbReference type="InterPro" id="IPR002347">
    <property type="entry name" value="SDR_fam"/>
</dbReference>
<dbReference type="GO" id="GO:0016491">
    <property type="term" value="F:oxidoreductase activity"/>
    <property type="evidence" value="ECO:0007669"/>
    <property type="project" value="UniProtKB-KW"/>
</dbReference>
<reference evidence="3 4" key="1">
    <citation type="submission" date="2020-08" db="EMBL/GenBank/DDBJ databases">
        <title>Genomic Encyclopedia of Type Strains, Phase III (KMG-III): the genomes of soil and plant-associated and newly described type strains.</title>
        <authorList>
            <person name="Whitman W."/>
        </authorList>
    </citation>
    <scope>NUCLEOTIDE SEQUENCE [LARGE SCALE GENOMIC DNA]</scope>
    <source>
        <strain evidence="3 4">CECT 8654</strain>
    </source>
</reference>
<dbReference type="Proteomes" id="UP000537130">
    <property type="component" value="Unassembled WGS sequence"/>
</dbReference>
<dbReference type="RefSeq" id="WP_183411292.1">
    <property type="nucleotide sequence ID" value="NZ_JACHWY010000003.1"/>
</dbReference>
<comment type="similarity">
    <text evidence="1">Belongs to the short-chain dehydrogenases/reductases (SDR) family.</text>
</comment>
<proteinExistence type="inferred from homology"/>
<evidence type="ECO:0000256" key="2">
    <source>
        <dbReference type="ARBA" id="ARBA00023002"/>
    </source>
</evidence>